<comment type="caution">
    <text evidence="4">The sequence shown here is derived from an EMBL/GenBank/DDBJ whole genome shotgun (WGS) entry which is preliminary data.</text>
</comment>
<keyword evidence="1 4" id="KW-0808">Transferase</keyword>
<evidence type="ECO:0000313" key="4">
    <source>
        <dbReference type="EMBL" id="NGO68600.1"/>
    </source>
</evidence>
<feature type="domain" description="Cytidyltransferase-like" evidence="3">
    <location>
        <begin position="19"/>
        <end position="92"/>
    </location>
</feature>
<dbReference type="InterPro" id="IPR014729">
    <property type="entry name" value="Rossmann-like_a/b/a_fold"/>
</dbReference>
<dbReference type="SUPFAM" id="SSF52374">
    <property type="entry name" value="Nucleotidylyl transferase"/>
    <property type="match status" value="1"/>
</dbReference>
<gene>
    <name evidence="4" type="ORF">G5C65_09585</name>
</gene>
<keyword evidence="2 4" id="KW-0548">Nucleotidyltransferase</keyword>
<dbReference type="GO" id="GO:0016779">
    <property type="term" value="F:nucleotidyltransferase activity"/>
    <property type="evidence" value="ECO:0007669"/>
    <property type="project" value="UniProtKB-KW"/>
</dbReference>
<dbReference type="PANTHER" id="PTHR43793">
    <property type="entry name" value="FAD SYNTHASE"/>
    <property type="match status" value="1"/>
</dbReference>
<evidence type="ECO:0000256" key="1">
    <source>
        <dbReference type="ARBA" id="ARBA00022679"/>
    </source>
</evidence>
<keyword evidence="5" id="KW-1185">Reference proteome</keyword>
<evidence type="ECO:0000313" key="5">
    <source>
        <dbReference type="Proteomes" id="UP000477722"/>
    </source>
</evidence>
<protein>
    <submittedName>
        <fullName evidence="4">Adenylyltransferase/cytidyltransferase family protein</fullName>
    </submittedName>
</protein>
<name>A0A6G4WVF0_9ACTN</name>
<dbReference type="NCBIfam" id="TIGR00125">
    <property type="entry name" value="cyt_tran_rel"/>
    <property type="match status" value="1"/>
</dbReference>
<reference evidence="4 5" key="1">
    <citation type="submission" date="2020-02" db="EMBL/GenBank/DDBJ databases">
        <title>Whole-genome analyses of novel actinobacteria.</title>
        <authorList>
            <person name="Sahin N."/>
            <person name="Tatar D."/>
        </authorList>
    </citation>
    <scope>NUCLEOTIDE SEQUENCE [LARGE SCALE GENOMIC DNA]</scope>
    <source>
        <strain evidence="4 5">SB3404</strain>
    </source>
</reference>
<dbReference type="Gene3D" id="3.40.50.620">
    <property type="entry name" value="HUPs"/>
    <property type="match status" value="1"/>
</dbReference>
<evidence type="ECO:0000259" key="3">
    <source>
        <dbReference type="Pfam" id="PF01467"/>
    </source>
</evidence>
<sequence>MEWWTPRETGSAPAGAAVVTGVFDLLHVGHVRFLEAVRERAREAGLGGLVVGVEDDQRTRAWKGPERPVNTAEERAELLAALRAVDAVCVVHGDPAVVDGQAYERVLLPLRPAALAYTEGDPHAEAKRRAAAELGAAAWEIPLVAGRSTTRLLTGAEADPAA</sequence>
<dbReference type="InterPro" id="IPR004821">
    <property type="entry name" value="Cyt_trans-like"/>
</dbReference>
<proteinExistence type="predicted"/>
<dbReference type="EMBL" id="JAAKZZ010000066">
    <property type="protein sequence ID" value="NGO68600.1"/>
    <property type="molecule type" value="Genomic_DNA"/>
</dbReference>
<dbReference type="Proteomes" id="UP000477722">
    <property type="component" value="Unassembled WGS sequence"/>
</dbReference>
<dbReference type="Pfam" id="PF01467">
    <property type="entry name" value="CTP_transf_like"/>
    <property type="match status" value="1"/>
</dbReference>
<organism evidence="4 5">
    <name type="scientific">Streptomyces boncukensis</name>
    <dbReference type="NCBI Taxonomy" id="2711219"/>
    <lineage>
        <taxon>Bacteria</taxon>
        <taxon>Bacillati</taxon>
        <taxon>Actinomycetota</taxon>
        <taxon>Actinomycetes</taxon>
        <taxon>Kitasatosporales</taxon>
        <taxon>Streptomycetaceae</taxon>
        <taxon>Streptomyces</taxon>
    </lineage>
</organism>
<accession>A0A6G4WVF0</accession>
<dbReference type="InterPro" id="IPR050385">
    <property type="entry name" value="Archaeal_FAD_synthase"/>
</dbReference>
<dbReference type="AlphaFoldDB" id="A0A6G4WVF0"/>
<evidence type="ECO:0000256" key="2">
    <source>
        <dbReference type="ARBA" id="ARBA00022695"/>
    </source>
</evidence>
<dbReference type="PANTHER" id="PTHR43793:SF2">
    <property type="entry name" value="BIFUNCTIONAL PROTEIN HLDE"/>
    <property type="match status" value="1"/>
</dbReference>